<comment type="caution">
    <text evidence="2">The sequence shown here is derived from an EMBL/GenBank/DDBJ whole genome shotgun (WGS) entry which is preliminary data.</text>
</comment>
<evidence type="ECO:0000313" key="3">
    <source>
        <dbReference type="EMBL" id="MBB5642843.1"/>
    </source>
</evidence>
<evidence type="ECO:0000313" key="2">
    <source>
        <dbReference type="EMBL" id="KGJ72221.1"/>
    </source>
</evidence>
<evidence type="ECO:0000313" key="5">
    <source>
        <dbReference type="Proteomes" id="UP000561726"/>
    </source>
</evidence>
<dbReference type="Proteomes" id="UP000561726">
    <property type="component" value="Unassembled WGS sequence"/>
</dbReference>
<proteinExistence type="predicted"/>
<evidence type="ECO:0000313" key="4">
    <source>
        <dbReference type="Proteomes" id="UP000029864"/>
    </source>
</evidence>
<organism evidence="2 4">
    <name type="scientific">Cryobacterium roopkundense</name>
    <dbReference type="NCBI Taxonomy" id="1001240"/>
    <lineage>
        <taxon>Bacteria</taxon>
        <taxon>Bacillati</taxon>
        <taxon>Actinomycetota</taxon>
        <taxon>Actinomycetes</taxon>
        <taxon>Micrococcales</taxon>
        <taxon>Microbacteriaceae</taxon>
        <taxon>Cryobacterium</taxon>
    </lineage>
</organism>
<sequence length="103" mass="11081">MCPTNQASALPAGEWTHSHEEDQAGVLVYRRTESFPFPPTRGGRDSLRVDSSGQITALAPGPDDRPRPTGIRVLAGGTAETAAPDSSIEIIESTDNVLKIRRR</sequence>
<dbReference type="OrthoDB" id="2651079at2"/>
<gene>
    <name evidence="3" type="ORF">BJ997_003391</name>
    <name evidence="2" type="ORF">GY21_16830</name>
</gene>
<evidence type="ECO:0000256" key="1">
    <source>
        <dbReference type="SAM" id="MobiDB-lite"/>
    </source>
</evidence>
<accession>A0A099J1V5</accession>
<reference evidence="2 4" key="1">
    <citation type="submission" date="2014-08" db="EMBL/GenBank/DDBJ databases">
        <authorList>
            <person name="Sisinthy S."/>
        </authorList>
    </citation>
    <scope>NUCLEOTIDE SEQUENCE [LARGE SCALE GENOMIC DNA]</scope>
    <source>
        <strain evidence="2 4">RuG17</strain>
    </source>
</reference>
<reference evidence="3 5" key="2">
    <citation type="submission" date="2020-08" db="EMBL/GenBank/DDBJ databases">
        <title>Sequencing the genomes of 1000 actinobacteria strains.</title>
        <authorList>
            <person name="Klenk H.-P."/>
        </authorList>
    </citation>
    <scope>NUCLEOTIDE SEQUENCE [LARGE SCALE GENOMIC DNA]</scope>
    <source>
        <strain evidence="3 5">DSM 21065</strain>
    </source>
</reference>
<dbReference type="EMBL" id="JPXF01000088">
    <property type="protein sequence ID" value="KGJ72221.1"/>
    <property type="molecule type" value="Genomic_DNA"/>
</dbReference>
<dbReference type="EMBL" id="JACHBQ010000001">
    <property type="protein sequence ID" value="MBB5642843.1"/>
    <property type="molecule type" value="Genomic_DNA"/>
</dbReference>
<protein>
    <submittedName>
        <fullName evidence="2">Uncharacterized protein</fullName>
    </submittedName>
</protein>
<feature type="region of interest" description="Disordered" evidence="1">
    <location>
        <begin position="34"/>
        <end position="70"/>
    </location>
</feature>
<dbReference type="Proteomes" id="UP000029864">
    <property type="component" value="Unassembled WGS sequence"/>
</dbReference>
<name>A0A099J1V5_9MICO</name>
<dbReference type="AlphaFoldDB" id="A0A099J1V5"/>
<feature type="region of interest" description="Disordered" evidence="1">
    <location>
        <begin position="1"/>
        <end position="21"/>
    </location>
</feature>
<keyword evidence="4" id="KW-1185">Reference proteome</keyword>
<dbReference type="RefSeq" id="WP_035838463.1">
    <property type="nucleotide sequence ID" value="NZ_JACHBQ010000001.1"/>
</dbReference>